<reference evidence="1 2" key="1">
    <citation type="journal article" date="2024" name="Nat. Commun.">
        <title>Phylogenomics reveals the evolutionary origins of lichenization in chlorophyte algae.</title>
        <authorList>
            <person name="Puginier C."/>
            <person name="Libourel C."/>
            <person name="Otte J."/>
            <person name="Skaloud P."/>
            <person name="Haon M."/>
            <person name="Grisel S."/>
            <person name="Petersen M."/>
            <person name="Berrin J.G."/>
            <person name="Delaux P.M."/>
            <person name="Dal Grande F."/>
            <person name="Keller J."/>
        </authorList>
    </citation>
    <scope>NUCLEOTIDE SEQUENCE [LARGE SCALE GENOMIC DNA]</scope>
    <source>
        <strain evidence="1 2">SAG 2043</strain>
    </source>
</reference>
<protein>
    <submittedName>
        <fullName evidence="1">Uncharacterized protein</fullName>
    </submittedName>
</protein>
<evidence type="ECO:0000313" key="2">
    <source>
        <dbReference type="Proteomes" id="UP001489004"/>
    </source>
</evidence>
<dbReference type="EMBL" id="JALJOR010000013">
    <property type="protein sequence ID" value="KAK9806959.1"/>
    <property type="molecule type" value="Genomic_DNA"/>
</dbReference>
<keyword evidence="2" id="KW-1185">Reference proteome</keyword>
<gene>
    <name evidence="1" type="ORF">WJX72_008684</name>
</gene>
<proteinExistence type="predicted"/>
<accession>A0AAW1PF79</accession>
<evidence type="ECO:0000313" key="1">
    <source>
        <dbReference type="EMBL" id="KAK9806959.1"/>
    </source>
</evidence>
<comment type="caution">
    <text evidence="1">The sequence shown here is derived from an EMBL/GenBank/DDBJ whole genome shotgun (WGS) entry which is preliminary data.</text>
</comment>
<organism evidence="1 2">
    <name type="scientific">[Myrmecia] bisecta</name>
    <dbReference type="NCBI Taxonomy" id="41462"/>
    <lineage>
        <taxon>Eukaryota</taxon>
        <taxon>Viridiplantae</taxon>
        <taxon>Chlorophyta</taxon>
        <taxon>core chlorophytes</taxon>
        <taxon>Trebouxiophyceae</taxon>
        <taxon>Trebouxiales</taxon>
        <taxon>Trebouxiaceae</taxon>
        <taxon>Myrmecia</taxon>
    </lineage>
</organism>
<dbReference type="Proteomes" id="UP001489004">
    <property type="component" value="Unassembled WGS sequence"/>
</dbReference>
<dbReference type="AlphaFoldDB" id="A0AAW1PF79"/>
<name>A0AAW1PF79_9CHLO</name>
<sequence>MPNFSAFVTHLRRAPVTSAKPQGRQLSEVEATALYCTSLSKAVARESSCWVPSTNLARFRGGNELEEYLLTLPSSWGRSLRTATPEDIVSFCESTWLPKHVGSVLPDGSAVAAPSGLKVMLSHLSTLMTDLGRAGPWDDASQTGNPLESDSIARLRKGYTRHMRNLGYEEGSAVPISLETHQLLLSKLDQQSTTRLLDSTALPSDYSLVVQPNGTKTRQLSRLGGHPIVGYLLRPVKRDRSGFDEKPLTAGAIYQRLTGHLKAFGLYHGESVHSYRRGNMQHRHHRLGETEEAVGERALINTPSVRKKYLDQSRHHRKMKRVERKSKTVLPAQILA</sequence>